<dbReference type="InterPro" id="IPR011009">
    <property type="entry name" value="Kinase-like_dom_sf"/>
</dbReference>
<dbReference type="PROSITE" id="PS50011">
    <property type="entry name" value="PROTEIN_KINASE_DOM"/>
    <property type="match status" value="1"/>
</dbReference>
<evidence type="ECO:0000256" key="5">
    <source>
        <dbReference type="ARBA" id="ARBA00022475"/>
    </source>
</evidence>
<dbReference type="Pfam" id="PF08263">
    <property type="entry name" value="LRRNT_2"/>
    <property type="match status" value="1"/>
</dbReference>
<evidence type="ECO:0000256" key="20">
    <source>
        <dbReference type="ARBA" id="ARBA00047899"/>
    </source>
</evidence>
<dbReference type="Pfam" id="PF23598">
    <property type="entry name" value="LRR_14"/>
    <property type="match status" value="1"/>
</dbReference>
<evidence type="ECO:0000256" key="12">
    <source>
        <dbReference type="ARBA" id="ARBA00022737"/>
    </source>
</evidence>
<reference evidence="26 27" key="1">
    <citation type="journal article" date="2018" name="Proc. Natl. Acad. Sci. U.S.A.">
        <title>Draft genome sequence of Camellia sinensis var. sinensis provides insights into the evolution of the tea genome and tea quality.</title>
        <authorList>
            <person name="Wei C."/>
            <person name="Yang H."/>
            <person name="Wang S."/>
            <person name="Zhao J."/>
            <person name="Liu C."/>
            <person name="Gao L."/>
            <person name="Xia E."/>
            <person name="Lu Y."/>
            <person name="Tai Y."/>
            <person name="She G."/>
            <person name="Sun J."/>
            <person name="Cao H."/>
            <person name="Tong W."/>
            <person name="Gao Q."/>
            <person name="Li Y."/>
            <person name="Deng W."/>
            <person name="Jiang X."/>
            <person name="Wang W."/>
            <person name="Chen Q."/>
            <person name="Zhang S."/>
            <person name="Li H."/>
            <person name="Wu J."/>
            <person name="Wang P."/>
            <person name="Li P."/>
            <person name="Shi C."/>
            <person name="Zheng F."/>
            <person name="Jian J."/>
            <person name="Huang B."/>
            <person name="Shan D."/>
            <person name="Shi M."/>
            <person name="Fang C."/>
            <person name="Yue Y."/>
            <person name="Li F."/>
            <person name="Li D."/>
            <person name="Wei S."/>
            <person name="Han B."/>
            <person name="Jiang C."/>
            <person name="Yin Y."/>
            <person name="Xia T."/>
            <person name="Zhang Z."/>
            <person name="Bennetzen J.L."/>
            <person name="Zhao S."/>
            <person name="Wan X."/>
        </authorList>
    </citation>
    <scope>NUCLEOTIDE SEQUENCE [LARGE SCALE GENOMIC DNA]</scope>
    <source>
        <strain evidence="27">cv. Shuchazao</strain>
        <tissue evidence="26">Leaf</tissue>
    </source>
</reference>
<keyword evidence="5" id="KW-1003">Cell membrane</keyword>
<dbReference type="GO" id="GO:0006952">
    <property type="term" value="P:defense response"/>
    <property type="evidence" value="ECO:0007669"/>
    <property type="project" value="UniProtKB-ARBA"/>
</dbReference>
<evidence type="ECO:0000256" key="9">
    <source>
        <dbReference type="ARBA" id="ARBA00022679"/>
    </source>
</evidence>
<evidence type="ECO:0000259" key="25">
    <source>
        <dbReference type="PROSITE" id="PS50011"/>
    </source>
</evidence>
<keyword evidence="8" id="KW-0433">Leucine-rich repeat</keyword>
<keyword evidence="7" id="KW-0597">Phosphoprotein</keyword>
<evidence type="ECO:0000256" key="21">
    <source>
        <dbReference type="ARBA" id="ARBA00048679"/>
    </source>
</evidence>
<dbReference type="SMART" id="SM00220">
    <property type="entry name" value="S_TKc"/>
    <property type="match status" value="1"/>
</dbReference>
<feature type="signal peptide" evidence="24">
    <location>
        <begin position="1"/>
        <end position="25"/>
    </location>
</feature>
<evidence type="ECO:0000313" key="26">
    <source>
        <dbReference type="EMBL" id="THG13674.1"/>
    </source>
</evidence>
<keyword evidence="27" id="KW-1185">Reference proteome</keyword>
<dbReference type="Gene3D" id="1.10.510.10">
    <property type="entry name" value="Transferase(Phosphotransferase) domain 1"/>
    <property type="match status" value="1"/>
</dbReference>
<proteinExistence type="inferred from homology"/>
<evidence type="ECO:0000256" key="2">
    <source>
        <dbReference type="ARBA" id="ARBA00004479"/>
    </source>
</evidence>
<dbReference type="Proteomes" id="UP000306102">
    <property type="component" value="Unassembled WGS sequence"/>
</dbReference>
<comment type="subcellular location">
    <subcellularLocation>
        <location evidence="1">Cell membrane</location>
        <topology evidence="1">Single-pass membrane protein</topology>
    </subcellularLocation>
    <subcellularLocation>
        <location evidence="2">Membrane</location>
        <topology evidence="2">Single-pass type I membrane protein</topology>
    </subcellularLocation>
</comment>
<evidence type="ECO:0000256" key="24">
    <source>
        <dbReference type="SAM" id="SignalP"/>
    </source>
</evidence>
<gene>
    <name evidence="26" type="ORF">TEA_007413</name>
</gene>
<dbReference type="GO" id="GO:0005886">
    <property type="term" value="C:plasma membrane"/>
    <property type="evidence" value="ECO:0007669"/>
    <property type="project" value="UniProtKB-SubCell"/>
</dbReference>
<sequence length="1048" mass="114832">MAFLLSMMGFWLWSGICLIVSTTTANTIVGNETDRLALLAFKTMITQDPHGIVNSWNNSYHFCEWKGVRCGHRHKRVTIIDLQSRDLVGSLSPHIGNLSFLHVLRLNNNTFQGEIPAEIGNLFRLQNLNLSINNFEGEIPANLSRCSNLTFLGVGSNNLVGKFPKELTSLSKLIYLGIHLNNLTGGIPPFIGNLTSLVRITAAYNPFGGSIPDTLGQLKNLNFLGLGVTQLSGMIPSSIYNLSLLTAFSVPYNQLHGSLPPGFGSMFPHLQILQLYGNQFTGPLPLSISNSLELVSFDVGENNFNGKITNDFGSLQNLEEITISSNHFGSGEPDELAFLGSLVNCSNLKKLSMENNQFRGVLPDSVGNLSNHLFFLRLDGNQIYGTIPSTIGNLVNLALLGMYSNQFTGEIPPSIGNLQKLQRLSFDNNKLSGKIPNSIGNLSLLTELYLAGNRIEGTIPSSLGNCRNLLLLHLFQNNLSGTIPGELLRISSLSISLNLAQNRLFGSLPAEVGNLKNLMELDISENGLSGEIPSSLGSCTSLENLYLQENFFQGSIPLSLETLRGIANFDLSHNNLSGKIPAFLEKFSLQKLNLSFNDFEGEVPMKGVFTNASAISIIGNYRLCGGISELQLPNCITQKSKHKMPLSHILPITVASVLVGGALVSLCIIYFFKKKRTTHNTIPFLKGLFLKISYEKLFKATDGFSSANLIGFGSFGYVYKGILDQDGEFVAAVKVLNLQNHGAAKSFMAECETLRNIRHRNLVGIITSCSSVDFQGNEFKALVYEFMPNGSLEGWLHSTPETNNGQNEHRRLNLLERINIAIDVACALDYLHHQCHTSIIHCDLKPSNILLDHDMVACVGDFGLARFCPELTIPNQSSSIGIRGSIGYVPPEYGLGSEISTYGDVYSYGILLLEIITGKRPTDSMFEEGLNLHSFARMALPDHVMEIVDPVLLDNDEEAAGATAAATAVGASTWESIQENNGDRMGECLISIVKIGVACSIESPQGRMSLSNILHELHLIKKKFLQDELSTMYRVDQFLLNIFNFFLL</sequence>
<keyword evidence="6" id="KW-0723">Serine/threonine-protein kinase</keyword>
<keyword evidence="16 23" id="KW-1133">Transmembrane helix</keyword>
<comment type="catalytic activity">
    <reaction evidence="20">
        <text>L-threonyl-[protein] + ATP = O-phospho-L-threonyl-[protein] + ADP + H(+)</text>
        <dbReference type="Rhea" id="RHEA:46608"/>
        <dbReference type="Rhea" id="RHEA-COMP:11060"/>
        <dbReference type="Rhea" id="RHEA-COMP:11605"/>
        <dbReference type="ChEBI" id="CHEBI:15378"/>
        <dbReference type="ChEBI" id="CHEBI:30013"/>
        <dbReference type="ChEBI" id="CHEBI:30616"/>
        <dbReference type="ChEBI" id="CHEBI:61977"/>
        <dbReference type="ChEBI" id="CHEBI:456216"/>
        <dbReference type="EC" id="2.7.11.1"/>
    </reaction>
</comment>
<dbReference type="InterPro" id="IPR003591">
    <property type="entry name" value="Leu-rich_rpt_typical-subtyp"/>
</dbReference>
<feature type="transmembrane region" description="Helical" evidence="23">
    <location>
        <begin position="649"/>
        <end position="672"/>
    </location>
</feature>
<accession>A0A4S4ECV5</accession>
<dbReference type="GO" id="GO:0005524">
    <property type="term" value="F:ATP binding"/>
    <property type="evidence" value="ECO:0007669"/>
    <property type="project" value="UniProtKB-UniRule"/>
</dbReference>
<dbReference type="InterPro" id="IPR032675">
    <property type="entry name" value="LRR_dom_sf"/>
</dbReference>
<dbReference type="PROSITE" id="PS00107">
    <property type="entry name" value="PROTEIN_KINASE_ATP"/>
    <property type="match status" value="1"/>
</dbReference>
<feature type="binding site" evidence="22">
    <location>
        <position position="734"/>
    </location>
    <ligand>
        <name>ATP</name>
        <dbReference type="ChEBI" id="CHEBI:30616"/>
    </ligand>
</feature>
<keyword evidence="11 24" id="KW-0732">Signal</keyword>
<evidence type="ECO:0000256" key="15">
    <source>
        <dbReference type="ARBA" id="ARBA00022840"/>
    </source>
</evidence>
<dbReference type="Pfam" id="PF07714">
    <property type="entry name" value="PK_Tyr_Ser-Thr"/>
    <property type="match status" value="1"/>
</dbReference>
<keyword evidence="9" id="KW-0808">Transferase</keyword>
<evidence type="ECO:0000256" key="13">
    <source>
        <dbReference type="ARBA" id="ARBA00022741"/>
    </source>
</evidence>
<name>A0A4S4ECV5_CAMSN</name>
<dbReference type="SUPFAM" id="SSF52058">
    <property type="entry name" value="L domain-like"/>
    <property type="match status" value="2"/>
</dbReference>
<evidence type="ECO:0000256" key="17">
    <source>
        <dbReference type="ARBA" id="ARBA00023136"/>
    </source>
</evidence>
<dbReference type="InterPro" id="IPR001245">
    <property type="entry name" value="Ser-Thr/Tyr_kinase_cat_dom"/>
</dbReference>
<keyword evidence="12" id="KW-0677">Repeat</keyword>
<dbReference type="EC" id="2.7.11.1" evidence="4"/>
<comment type="catalytic activity">
    <reaction evidence="21">
        <text>L-seryl-[protein] + ATP = O-phospho-L-seryl-[protein] + ADP + H(+)</text>
        <dbReference type="Rhea" id="RHEA:17989"/>
        <dbReference type="Rhea" id="RHEA-COMP:9863"/>
        <dbReference type="Rhea" id="RHEA-COMP:11604"/>
        <dbReference type="ChEBI" id="CHEBI:15378"/>
        <dbReference type="ChEBI" id="CHEBI:29999"/>
        <dbReference type="ChEBI" id="CHEBI:30616"/>
        <dbReference type="ChEBI" id="CHEBI:83421"/>
        <dbReference type="ChEBI" id="CHEBI:456216"/>
        <dbReference type="EC" id="2.7.11.1"/>
    </reaction>
</comment>
<dbReference type="Pfam" id="PF00560">
    <property type="entry name" value="LRR_1"/>
    <property type="match status" value="5"/>
</dbReference>
<dbReference type="InterPro" id="IPR055414">
    <property type="entry name" value="LRR_R13L4/SHOC2-like"/>
</dbReference>
<evidence type="ECO:0000256" key="1">
    <source>
        <dbReference type="ARBA" id="ARBA00004162"/>
    </source>
</evidence>
<organism evidence="26 27">
    <name type="scientific">Camellia sinensis var. sinensis</name>
    <name type="common">China tea</name>
    <dbReference type="NCBI Taxonomy" id="542762"/>
    <lineage>
        <taxon>Eukaryota</taxon>
        <taxon>Viridiplantae</taxon>
        <taxon>Streptophyta</taxon>
        <taxon>Embryophyta</taxon>
        <taxon>Tracheophyta</taxon>
        <taxon>Spermatophyta</taxon>
        <taxon>Magnoliopsida</taxon>
        <taxon>eudicotyledons</taxon>
        <taxon>Gunneridae</taxon>
        <taxon>Pentapetalae</taxon>
        <taxon>asterids</taxon>
        <taxon>Ericales</taxon>
        <taxon>Theaceae</taxon>
        <taxon>Camellia</taxon>
    </lineage>
</organism>
<dbReference type="FunFam" id="3.30.200.20:FF:000432">
    <property type="entry name" value="LRR receptor-like serine/threonine-protein kinase EFR"/>
    <property type="match status" value="1"/>
</dbReference>
<dbReference type="Gene3D" id="3.80.10.10">
    <property type="entry name" value="Ribonuclease Inhibitor"/>
    <property type="match status" value="3"/>
</dbReference>
<keyword evidence="19" id="KW-0325">Glycoprotein</keyword>
<evidence type="ECO:0000256" key="14">
    <source>
        <dbReference type="ARBA" id="ARBA00022777"/>
    </source>
</evidence>
<feature type="chain" id="PRO_5020693638" description="non-specific serine/threonine protein kinase" evidence="24">
    <location>
        <begin position="26"/>
        <end position="1048"/>
    </location>
</feature>
<evidence type="ECO:0000256" key="19">
    <source>
        <dbReference type="ARBA" id="ARBA00023180"/>
    </source>
</evidence>
<comment type="similarity">
    <text evidence="3">Belongs to the protein kinase superfamily. Ser/Thr protein kinase family.</text>
</comment>
<dbReference type="InterPro" id="IPR013210">
    <property type="entry name" value="LRR_N_plant-typ"/>
</dbReference>
<keyword evidence="10 23" id="KW-0812">Transmembrane</keyword>
<dbReference type="InterPro" id="IPR008271">
    <property type="entry name" value="Ser/Thr_kinase_AS"/>
</dbReference>
<comment type="caution">
    <text evidence="26">The sequence shown here is derived from an EMBL/GenBank/DDBJ whole genome shotgun (WGS) entry which is preliminary data.</text>
</comment>
<evidence type="ECO:0000256" key="16">
    <source>
        <dbReference type="ARBA" id="ARBA00022989"/>
    </source>
</evidence>
<keyword evidence="13 22" id="KW-0547">Nucleotide-binding</keyword>
<keyword evidence="15 22" id="KW-0067">ATP-binding</keyword>
<dbReference type="PROSITE" id="PS00108">
    <property type="entry name" value="PROTEIN_KINASE_ST"/>
    <property type="match status" value="1"/>
</dbReference>
<dbReference type="PANTHER" id="PTHR27008:SF596">
    <property type="entry name" value="OS02G0215500 PROTEIN"/>
    <property type="match status" value="1"/>
</dbReference>
<dbReference type="SMART" id="SM00369">
    <property type="entry name" value="LRR_TYP"/>
    <property type="match status" value="5"/>
</dbReference>
<protein>
    <recommendedName>
        <fullName evidence="4">non-specific serine/threonine protein kinase</fullName>
        <ecNumber evidence="4">2.7.11.1</ecNumber>
    </recommendedName>
</protein>
<dbReference type="SUPFAM" id="SSF56112">
    <property type="entry name" value="Protein kinase-like (PK-like)"/>
    <property type="match status" value="1"/>
</dbReference>
<keyword evidence="17 23" id="KW-0472">Membrane</keyword>
<dbReference type="AlphaFoldDB" id="A0A4S4ECV5"/>
<dbReference type="FunFam" id="3.80.10.10:FF:000095">
    <property type="entry name" value="LRR receptor-like serine/threonine-protein kinase GSO1"/>
    <property type="match status" value="1"/>
</dbReference>
<evidence type="ECO:0000256" key="8">
    <source>
        <dbReference type="ARBA" id="ARBA00022614"/>
    </source>
</evidence>
<keyword evidence="14" id="KW-0418">Kinase</keyword>
<evidence type="ECO:0000256" key="4">
    <source>
        <dbReference type="ARBA" id="ARBA00012513"/>
    </source>
</evidence>
<dbReference type="Gene3D" id="3.30.200.20">
    <property type="entry name" value="Phosphorylase Kinase, domain 1"/>
    <property type="match status" value="1"/>
</dbReference>
<evidence type="ECO:0000256" key="18">
    <source>
        <dbReference type="ARBA" id="ARBA00023170"/>
    </source>
</evidence>
<dbReference type="GO" id="GO:0004674">
    <property type="term" value="F:protein serine/threonine kinase activity"/>
    <property type="evidence" value="ECO:0007669"/>
    <property type="project" value="UniProtKB-KW"/>
</dbReference>
<dbReference type="InterPro" id="IPR000719">
    <property type="entry name" value="Prot_kinase_dom"/>
</dbReference>
<dbReference type="GO" id="GO:0051707">
    <property type="term" value="P:response to other organism"/>
    <property type="evidence" value="ECO:0007669"/>
    <property type="project" value="UniProtKB-ARBA"/>
</dbReference>
<evidence type="ECO:0000313" key="27">
    <source>
        <dbReference type="Proteomes" id="UP000306102"/>
    </source>
</evidence>
<dbReference type="FunFam" id="1.10.510.10:FF:000358">
    <property type="entry name" value="Putative leucine-rich repeat receptor-like serine/threonine-protein kinase"/>
    <property type="match status" value="1"/>
</dbReference>
<dbReference type="EMBL" id="SDRB02005770">
    <property type="protein sequence ID" value="THG13674.1"/>
    <property type="molecule type" value="Genomic_DNA"/>
</dbReference>
<dbReference type="InterPro" id="IPR051809">
    <property type="entry name" value="Plant_receptor-like_S/T_kinase"/>
</dbReference>
<dbReference type="InterPro" id="IPR001611">
    <property type="entry name" value="Leu-rich_rpt"/>
</dbReference>
<evidence type="ECO:0000256" key="11">
    <source>
        <dbReference type="ARBA" id="ARBA00022729"/>
    </source>
</evidence>
<evidence type="ECO:0000256" key="6">
    <source>
        <dbReference type="ARBA" id="ARBA00022527"/>
    </source>
</evidence>
<evidence type="ECO:0000256" key="22">
    <source>
        <dbReference type="PROSITE-ProRule" id="PRU10141"/>
    </source>
</evidence>
<keyword evidence="18" id="KW-0675">Receptor</keyword>
<dbReference type="InterPro" id="IPR017441">
    <property type="entry name" value="Protein_kinase_ATP_BS"/>
</dbReference>
<evidence type="ECO:0000256" key="10">
    <source>
        <dbReference type="ARBA" id="ARBA00022692"/>
    </source>
</evidence>
<feature type="domain" description="Protein kinase" evidence="25">
    <location>
        <begin position="704"/>
        <end position="1025"/>
    </location>
</feature>
<dbReference type="STRING" id="542762.A0A4S4ECV5"/>
<evidence type="ECO:0000256" key="7">
    <source>
        <dbReference type="ARBA" id="ARBA00022553"/>
    </source>
</evidence>
<evidence type="ECO:0000256" key="3">
    <source>
        <dbReference type="ARBA" id="ARBA00008684"/>
    </source>
</evidence>
<dbReference type="FunFam" id="3.80.10.10:FF:000288">
    <property type="entry name" value="LRR receptor-like serine/threonine-protein kinase EFR"/>
    <property type="match status" value="1"/>
</dbReference>
<dbReference type="PANTHER" id="PTHR27008">
    <property type="entry name" value="OS04G0122200 PROTEIN"/>
    <property type="match status" value="1"/>
</dbReference>
<evidence type="ECO:0000256" key="23">
    <source>
        <dbReference type="SAM" id="Phobius"/>
    </source>
</evidence>